<dbReference type="PANTHER" id="PTHR46434">
    <property type="entry name" value="GENETIC INTERACTOR OF PROHIBITINS 3, MITOCHONDRIAL"/>
    <property type="match status" value="1"/>
</dbReference>
<feature type="coiled-coil region" evidence="1">
    <location>
        <begin position="229"/>
        <end position="257"/>
    </location>
</feature>
<keyword evidence="1" id="KW-0175">Coiled coil</keyword>
<dbReference type="CDD" id="cd01855">
    <property type="entry name" value="YqeH"/>
    <property type="match status" value="1"/>
</dbReference>
<dbReference type="AlphaFoldDB" id="A0A921QXF8"/>
<comment type="caution">
    <text evidence="5">The sequence shown here is derived from an EMBL/GenBank/DDBJ whole genome shotgun (WGS) entry which is preliminary data.</text>
</comment>
<feature type="compositionally biased region" description="Pro residues" evidence="2">
    <location>
        <begin position="35"/>
        <end position="50"/>
    </location>
</feature>
<dbReference type="SUPFAM" id="SSF52540">
    <property type="entry name" value="P-loop containing nucleoside triphosphate hydrolases"/>
    <property type="match status" value="1"/>
</dbReference>
<dbReference type="FunFam" id="3.40.50.300:FF:001582">
    <property type="entry name" value="GTP-binding protein BRASSINAZOLE INSENSITIVE PALE GREEN 2, chloroplastic"/>
    <property type="match status" value="1"/>
</dbReference>
<feature type="coiled-coil region" evidence="1">
    <location>
        <begin position="644"/>
        <end position="674"/>
    </location>
</feature>
<name>A0A921QXF8_SORBI</name>
<dbReference type="InterPro" id="IPR027417">
    <property type="entry name" value="P-loop_NTPase"/>
</dbReference>
<dbReference type="InterPro" id="IPR048422">
    <property type="entry name" value="NOA1/YqeH-like_C"/>
</dbReference>
<dbReference type="Pfam" id="PF21516">
    <property type="entry name" value="YqeH-like_C"/>
    <property type="match status" value="1"/>
</dbReference>
<feature type="domain" description="G" evidence="3">
    <location>
        <begin position="411"/>
        <end position="478"/>
    </location>
</feature>
<dbReference type="GO" id="GO:0005525">
    <property type="term" value="F:GTP binding"/>
    <property type="evidence" value="ECO:0007669"/>
    <property type="project" value="InterPro"/>
</dbReference>
<organism evidence="5 6">
    <name type="scientific">Sorghum bicolor</name>
    <name type="common">Sorghum</name>
    <name type="synonym">Sorghum vulgare</name>
    <dbReference type="NCBI Taxonomy" id="4558"/>
    <lineage>
        <taxon>Eukaryota</taxon>
        <taxon>Viridiplantae</taxon>
        <taxon>Streptophyta</taxon>
        <taxon>Embryophyta</taxon>
        <taxon>Tracheophyta</taxon>
        <taxon>Spermatophyta</taxon>
        <taxon>Magnoliopsida</taxon>
        <taxon>Liliopsida</taxon>
        <taxon>Poales</taxon>
        <taxon>Poaceae</taxon>
        <taxon>PACMAD clade</taxon>
        <taxon>Panicoideae</taxon>
        <taxon>Andropogonodae</taxon>
        <taxon>Andropogoneae</taxon>
        <taxon>Sorghinae</taxon>
        <taxon>Sorghum</taxon>
    </lineage>
</organism>
<sequence length="677" mass="74967">MSYPLRRCSSQMAAKPLLPIAAAAARLPFRLLSPSAPPPRGLPLLSPPFLPQRRSLSASAVPTGRRSRPPAPVISEGRDDEEAAVGRPVCPGCGVFMQDADPNLPGFFKNPSRSSQDETGGGGEVLLAAADTDAFLEDEKEGVVAEDALDAELEGLDSDIDEFLEDFEDGDEEDDGSPVKGATDIDAFASDWDSDWEEMEEDEDEKWRKELDGFTPPGVGYGNITEETIQRLKKEKLSKSERKRQAREAKRAEAEEDSALVCSRCHSLRNYGLVKNDKAENLIPDFDFDRFISSRVMKRSAGTPVIVMVVDCADFDGSFPKRAAKSLFEALEGRRNSKVSETPRLVLVGTKVDLLPWQQMGVRLDRWVRGRAKAFGAPKLDAVFLISVHRDLAVRNLISYIKESAGPRSNVWVIGAQNAGKSTLINAFAKKQGVKITRLTEAAVPGTTLGILRVTGVLPAKAKMYDTPGLLHPYIMAMRLNNEERKMVEIRKELRPRSFRVKVGQSVHIGGLTRLDVLKSSAQTIYVTVWASSNVPLHLGKTENADELQEKHFGIRLQPPIGPERVNELGHWTERHIEVSGASWDVNSMDIAVSGLGWYSLGLKGTATVSLWTFEGIGVTERDAMILHRAQFLERPGFWLPIAIANALGEETRKKNEKRKAEQRRREEEELLLEEIV</sequence>
<dbReference type="Gene3D" id="3.40.50.300">
    <property type="entry name" value="P-loop containing nucleotide triphosphate hydrolases"/>
    <property type="match status" value="1"/>
</dbReference>
<feature type="region of interest" description="Disordered" evidence="2">
    <location>
        <begin position="32"/>
        <end position="85"/>
    </location>
</feature>
<proteinExistence type="predicted"/>
<evidence type="ECO:0008006" key="7">
    <source>
        <dbReference type="Google" id="ProtNLM"/>
    </source>
</evidence>
<dbReference type="Proteomes" id="UP000807115">
    <property type="component" value="Chromosome 5"/>
</dbReference>
<evidence type="ECO:0000313" key="5">
    <source>
        <dbReference type="EMBL" id="KAG0528570.1"/>
    </source>
</evidence>
<dbReference type="PANTHER" id="PTHR46434:SF3">
    <property type="entry name" value="GTP-BINDING PROTEIN BRASSINAZOLE INSENSITIVE PALE GREEN 2, CHLOROPLASTIC"/>
    <property type="match status" value="1"/>
</dbReference>
<gene>
    <name evidence="5" type="ORF">BDA96_05G023000</name>
</gene>
<evidence type="ECO:0000256" key="1">
    <source>
        <dbReference type="SAM" id="Coils"/>
    </source>
</evidence>
<evidence type="ECO:0000313" key="6">
    <source>
        <dbReference type="Proteomes" id="UP000807115"/>
    </source>
</evidence>
<reference evidence="5" key="1">
    <citation type="journal article" date="2019" name="BMC Genomics">
        <title>A new reference genome for Sorghum bicolor reveals high levels of sequence similarity between sweet and grain genotypes: implications for the genetics of sugar metabolism.</title>
        <authorList>
            <person name="Cooper E.A."/>
            <person name="Brenton Z.W."/>
            <person name="Flinn B.S."/>
            <person name="Jenkins J."/>
            <person name="Shu S."/>
            <person name="Flowers D."/>
            <person name="Luo F."/>
            <person name="Wang Y."/>
            <person name="Xia P."/>
            <person name="Barry K."/>
            <person name="Daum C."/>
            <person name="Lipzen A."/>
            <person name="Yoshinaga Y."/>
            <person name="Schmutz J."/>
            <person name="Saski C."/>
            <person name="Vermerris W."/>
            <person name="Kresovich S."/>
        </authorList>
    </citation>
    <scope>NUCLEOTIDE SEQUENCE</scope>
</reference>
<dbReference type="EMBL" id="CM027684">
    <property type="protein sequence ID" value="KAG0528570.1"/>
    <property type="molecule type" value="Genomic_DNA"/>
</dbReference>
<accession>A0A921QXF8</accession>
<protein>
    <recommendedName>
        <fullName evidence="7">G domain-containing protein</fullName>
    </recommendedName>
</protein>
<dbReference type="Pfam" id="PF01926">
    <property type="entry name" value="MMR_HSR1"/>
    <property type="match status" value="1"/>
</dbReference>
<evidence type="ECO:0000256" key="2">
    <source>
        <dbReference type="SAM" id="MobiDB-lite"/>
    </source>
</evidence>
<dbReference type="InterPro" id="IPR006073">
    <property type="entry name" value="GTP-bd"/>
</dbReference>
<dbReference type="InterPro" id="IPR050896">
    <property type="entry name" value="Mito_lipid_metab_GTPase"/>
</dbReference>
<evidence type="ECO:0000259" key="3">
    <source>
        <dbReference type="Pfam" id="PF01926"/>
    </source>
</evidence>
<feature type="domain" description="NOA1/YqeH-like C-terminal" evidence="4">
    <location>
        <begin position="527"/>
        <end position="624"/>
    </location>
</feature>
<evidence type="ECO:0000259" key="4">
    <source>
        <dbReference type="Pfam" id="PF21516"/>
    </source>
</evidence>
<reference evidence="5" key="2">
    <citation type="submission" date="2020-10" db="EMBL/GenBank/DDBJ databases">
        <authorList>
            <person name="Cooper E.A."/>
            <person name="Brenton Z.W."/>
            <person name="Flinn B.S."/>
            <person name="Jenkins J."/>
            <person name="Shu S."/>
            <person name="Flowers D."/>
            <person name="Luo F."/>
            <person name="Wang Y."/>
            <person name="Xia P."/>
            <person name="Barry K."/>
            <person name="Daum C."/>
            <person name="Lipzen A."/>
            <person name="Yoshinaga Y."/>
            <person name="Schmutz J."/>
            <person name="Saski C."/>
            <person name="Vermerris W."/>
            <person name="Kresovich S."/>
        </authorList>
    </citation>
    <scope>NUCLEOTIDE SEQUENCE</scope>
</reference>